<keyword evidence="2" id="KW-1185">Reference proteome</keyword>
<evidence type="ECO:0000313" key="2">
    <source>
        <dbReference type="Proteomes" id="UP001150924"/>
    </source>
</evidence>
<dbReference type="AlphaFoldDB" id="A0A9X3IUL1"/>
<evidence type="ECO:0000313" key="1">
    <source>
        <dbReference type="EMBL" id="MCY1005277.1"/>
    </source>
</evidence>
<protein>
    <submittedName>
        <fullName evidence="1">Uncharacterized protein</fullName>
    </submittedName>
</protein>
<accession>A0A9X3IUL1</accession>
<gene>
    <name evidence="1" type="ORF">OV079_06760</name>
</gene>
<proteinExistence type="predicted"/>
<name>A0A9X3IUL1_9BACT</name>
<reference evidence="1" key="1">
    <citation type="submission" date="2022-11" db="EMBL/GenBank/DDBJ databases">
        <title>Minimal conservation of predation-associated metabolite biosynthetic gene clusters underscores biosynthetic potential of Myxococcota including descriptions for ten novel species: Archangium lansinium sp. nov., Myxococcus landrumus sp. nov., Nannocystis bai.</title>
        <authorList>
            <person name="Ahearne A."/>
            <person name="Stevens C."/>
            <person name="Phillips K."/>
        </authorList>
    </citation>
    <scope>NUCLEOTIDE SEQUENCE</scope>
    <source>
        <strain evidence="1">Na p29</strain>
    </source>
</reference>
<sequence length="135" mass="15255">MAYSAIDVLFRHNLIDLHLFDRLLADFSRRGNDISNVAQEWGIVLKRAEQQITPSPPEAEALKTVTKLPADEVETNRRHLSQRHAALLVERARELEDGGDETSLQDVLGESKKRIARCVPVLRSKWVPFSVTATN</sequence>
<comment type="caution">
    <text evidence="1">The sequence shown here is derived from an EMBL/GenBank/DDBJ whole genome shotgun (WGS) entry which is preliminary data.</text>
</comment>
<dbReference type="RefSeq" id="WP_267766922.1">
    <property type="nucleotide sequence ID" value="NZ_JAPNKE010000002.1"/>
</dbReference>
<dbReference type="Proteomes" id="UP001150924">
    <property type="component" value="Unassembled WGS sequence"/>
</dbReference>
<dbReference type="EMBL" id="JAPNKE010000002">
    <property type="protein sequence ID" value="MCY1005277.1"/>
    <property type="molecule type" value="Genomic_DNA"/>
</dbReference>
<organism evidence="1 2">
    <name type="scientific">Nannocystis pusilla</name>
    <dbReference type="NCBI Taxonomy" id="889268"/>
    <lineage>
        <taxon>Bacteria</taxon>
        <taxon>Pseudomonadati</taxon>
        <taxon>Myxococcota</taxon>
        <taxon>Polyangia</taxon>
        <taxon>Nannocystales</taxon>
        <taxon>Nannocystaceae</taxon>
        <taxon>Nannocystis</taxon>
    </lineage>
</organism>